<proteinExistence type="predicted"/>
<accession>A0ABQ9G6Z9</accession>
<comment type="caution">
    <text evidence="1">The sequence shown here is derived from an EMBL/GenBank/DDBJ whole genome shotgun (WGS) entry which is preliminary data.</text>
</comment>
<evidence type="ECO:0000313" key="2">
    <source>
        <dbReference type="Proteomes" id="UP001159363"/>
    </source>
</evidence>
<dbReference type="Proteomes" id="UP001159363">
    <property type="component" value="Chromosome 14"/>
</dbReference>
<evidence type="ECO:0000313" key="1">
    <source>
        <dbReference type="EMBL" id="KAJ8868234.1"/>
    </source>
</evidence>
<gene>
    <name evidence="1" type="ORF">PR048_032043</name>
</gene>
<reference evidence="1 2" key="1">
    <citation type="submission" date="2023-02" db="EMBL/GenBank/DDBJ databases">
        <title>LHISI_Scaffold_Assembly.</title>
        <authorList>
            <person name="Stuart O.P."/>
            <person name="Cleave R."/>
            <person name="Magrath M.J.L."/>
            <person name="Mikheyev A.S."/>
        </authorList>
    </citation>
    <scope>NUCLEOTIDE SEQUENCE [LARGE SCALE GENOMIC DNA]</scope>
    <source>
        <strain evidence="1">Daus_M_001</strain>
        <tissue evidence="1">Leg muscle</tissue>
    </source>
</reference>
<organism evidence="1 2">
    <name type="scientific">Dryococelus australis</name>
    <dbReference type="NCBI Taxonomy" id="614101"/>
    <lineage>
        <taxon>Eukaryota</taxon>
        <taxon>Metazoa</taxon>
        <taxon>Ecdysozoa</taxon>
        <taxon>Arthropoda</taxon>
        <taxon>Hexapoda</taxon>
        <taxon>Insecta</taxon>
        <taxon>Pterygota</taxon>
        <taxon>Neoptera</taxon>
        <taxon>Polyneoptera</taxon>
        <taxon>Phasmatodea</taxon>
        <taxon>Verophasmatodea</taxon>
        <taxon>Anareolatae</taxon>
        <taxon>Phasmatidae</taxon>
        <taxon>Eurycanthinae</taxon>
        <taxon>Dryococelus</taxon>
    </lineage>
</organism>
<keyword evidence="2" id="KW-1185">Reference proteome</keyword>
<name>A0ABQ9G6Z9_9NEOP</name>
<dbReference type="EMBL" id="JARBHB010000015">
    <property type="protein sequence ID" value="KAJ8868234.1"/>
    <property type="molecule type" value="Genomic_DNA"/>
</dbReference>
<sequence>MVAQPAVSVDPTLVGPSIQSTLRLLSRCVTAILWLPECSEHGGVVVTLLASHSGEPCSVPCGFAPGFSHVRIVPDNATGRRVFSEIFRLPRPFISTLLHTHLASPSSALKTSFRTDIGLVAVYGRTGNDTFLPCSHRQGKLAERPPRALIAVEPNMRQHSTNSTLAQSPTSPPLGCYTPLRYAVPFLHTRSRWQGSRSTPSIANVTMRYCQLRALQYCRLPNTLVNVFYYDVICKWQRPSTGVDELRLDHVALKHRVCGVHAHSVEEEAITHPPRNNSSESWVPEGTAATRVKPRVCCKKANAATATHNDRYRSRLYVKVVSNCLSPWRKKPLPILRGTTAPSHWYPRELPQPDGVQLPQSVEEEAITHPPRNNSSESWVPEGTAATRVMPRVCCKKANAATATHNDCYRSSGVQLPQSMEEEAITHPPRNNSSESWVPKGTAATRVMPRVCCKKANAATATQNIFLIEDGIFATGSWDDVLILHLPATHLPRQEVGAISYGILLGEHASARVLQRP</sequence>
<protein>
    <submittedName>
        <fullName evidence="1">Uncharacterized protein</fullName>
    </submittedName>
</protein>